<dbReference type="AlphaFoldDB" id="A0A8H6FWP3"/>
<dbReference type="RefSeq" id="XP_037165522.1">
    <property type="nucleotide sequence ID" value="XM_037307713.1"/>
</dbReference>
<feature type="region of interest" description="Disordered" evidence="1">
    <location>
        <begin position="96"/>
        <end position="119"/>
    </location>
</feature>
<feature type="compositionally biased region" description="Low complexity" evidence="1">
    <location>
        <begin position="499"/>
        <end position="511"/>
    </location>
</feature>
<feature type="compositionally biased region" description="Basic and acidic residues" evidence="1">
    <location>
        <begin position="168"/>
        <end position="185"/>
    </location>
</feature>
<feature type="compositionally biased region" description="Pro residues" evidence="1">
    <location>
        <begin position="749"/>
        <end position="763"/>
    </location>
</feature>
<evidence type="ECO:0000313" key="3">
    <source>
        <dbReference type="Proteomes" id="UP000578531"/>
    </source>
</evidence>
<feature type="compositionally biased region" description="Basic and acidic residues" evidence="1">
    <location>
        <begin position="853"/>
        <end position="866"/>
    </location>
</feature>
<feature type="region of interest" description="Disordered" evidence="1">
    <location>
        <begin position="853"/>
        <end position="875"/>
    </location>
</feature>
<evidence type="ECO:0000313" key="2">
    <source>
        <dbReference type="EMBL" id="KAF6236170.1"/>
    </source>
</evidence>
<feature type="compositionally biased region" description="Low complexity" evidence="1">
    <location>
        <begin position="433"/>
        <end position="468"/>
    </location>
</feature>
<organism evidence="2 3">
    <name type="scientific">Letharia columbiana</name>
    <dbReference type="NCBI Taxonomy" id="112416"/>
    <lineage>
        <taxon>Eukaryota</taxon>
        <taxon>Fungi</taxon>
        <taxon>Dikarya</taxon>
        <taxon>Ascomycota</taxon>
        <taxon>Pezizomycotina</taxon>
        <taxon>Lecanoromycetes</taxon>
        <taxon>OSLEUM clade</taxon>
        <taxon>Lecanoromycetidae</taxon>
        <taxon>Lecanorales</taxon>
        <taxon>Lecanorineae</taxon>
        <taxon>Parmeliaceae</taxon>
        <taxon>Letharia</taxon>
    </lineage>
</organism>
<feature type="compositionally biased region" description="Low complexity" evidence="1">
    <location>
        <begin position="739"/>
        <end position="748"/>
    </location>
</feature>
<feature type="compositionally biased region" description="Polar residues" evidence="1">
    <location>
        <begin position="536"/>
        <end position="555"/>
    </location>
</feature>
<feature type="region of interest" description="Disordered" evidence="1">
    <location>
        <begin position="198"/>
        <end position="256"/>
    </location>
</feature>
<feature type="compositionally biased region" description="Basic and acidic residues" evidence="1">
    <location>
        <begin position="101"/>
        <end position="117"/>
    </location>
</feature>
<feature type="region of interest" description="Disordered" evidence="1">
    <location>
        <begin position="140"/>
        <end position="185"/>
    </location>
</feature>
<feature type="region of interest" description="Disordered" evidence="1">
    <location>
        <begin position="695"/>
        <end position="828"/>
    </location>
</feature>
<evidence type="ECO:0000256" key="1">
    <source>
        <dbReference type="SAM" id="MobiDB-lite"/>
    </source>
</evidence>
<comment type="caution">
    <text evidence="2">The sequence shown here is derived from an EMBL/GenBank/DDBJ whole genome shotgun (WGS) entry which is preliminary data.</text>
</comment>
<sequence>MVQTFMKRPTSPLVYGPLYTPPEDILYPGTDEEATPDERERKRLRVEIQGQQYLNGRPLFILSAGLRGPFEKGWVNPWRSKKRKYGIDDIRRFPEAGTEAFPRHSHMEADPSTEKRRSVAVSGYGSLDYGSDIGARLVTEASGQEEPTAKRRRHGELDEPPGYHGSQRKVDQRVAAPDRDQYHWLKTDKAYPQACLREHTRSSTPTPAAKLRSKSHATSSPHPNNLVRATTLPPGSNHRKRLSRSKEHGLNVGHTNWSTTSAASEETHVETVELATTDLLPSAIDTASDMPFNVRERSLSKTDTLTRCGYDEVKRLSQRAVRRAEIEDGQLQAKKLSEEAVARALESDQKKSPSRLTPYVSEAVLGNDAASSAALRAAKAPKPKPSPHAVPPSTYQPEFQYRYARKGTSTSTSPQRALFVDAPEQPQTRPRSDSSSSSGSSAFAEALEAAQKKAASKSFASSKSSSPAIEGPETKSVKKNRQTLRRLTFTPSGRAKVASARTSSKPNSSSSTAECGKIEIEYQDKPLSNDPPILLRTSTKSSARSLTNGNRSRNSIIFPEAQTDPIAHPPLAQAPSGPSTDLLETDKQSPKVPSFEEGDSYLDLSTQAAALKAQRSFQADVVSALTPRRPKREESTSVGSMSRKAEITPVAHGRRETEAANAQLIKLSDGDDAEPMSTQAMVDAMSPFAVTTIKKRSPAVQKRTSIILSPTKKRKARSPTQAPILSPESPTTAEFRTHSPGMSTSPSSTPSPSPEKSPPPIPLSHPTSNSKPPSSLTSFSILPNGTLTETSLYQQDGQQRQDLPHYDISLPLDPFGFDDAGGDGQRQGNTWDLNAAVEEAESFLGNWDVEVEARKEGNSSRKRESGNRSILKGSS</sequence>
<proteinExistence type="predicted"/>
<feature type="region of interest" description="Disordered" evidence="1">
    <location>
        <begin position="374"/>
        <end position="597"/>
    </location>
</feature>
<keyword evidence="3" id="KW-1185">Reference proteome</keyword>
<dbReference type="GeneID" id="59287461"/>
<accession>A0A8H6FWP3</accession>
<feature type="compositionally biased region" description="Polar residues" evidence="1">
    <location>
        <begin position="718"/>
        <end position="734"/>
    </location>
</feature>
<reference evidence="2 3" key="1">
    <citation type="journal article" date="2020" name="Genomics">
        <title>Complete, high-quality genomes from long-read metagenomic sequencing of two wolf lichen thalli reveals enigmatic genome architecture.</title>
        <authorList>
            <person name="McKenzie S.K."/>
            <person name="Walston R.F."/>
            <person name="Allen J.L."/>
        </authorList>
    </citation>
    <scope>NUCLEOTIDE SEQUENCE [LARGE SCALE GENOMIC DNA]</scope>
    <source>
        <strain evidence="2">WasteWater2</strain>
    </source>
</reference>
<dbReference type="OrthoDB" id="5419922at2759"/>
<name>A0A8H6FWP3_9LECA</name>
<dbReference type="Proteomes" id="UP000578531">
    <property type="component" value="Unassembled WGS sequence"/>
</dbReference>
<feature type="compositionally biased region" description="Polar residues" evidence="1">
    <location>
        <begin position="769"/>
        <end position="801"/>
    </location>
</feature>
<gene>
    <name evidence="2" type="ORF">HO173_005799</name>
</gene>
<dbReference type="EMBL" id="JACCJC010000021">
    <property type="protein sequence ID" value="KAF6236170.1"/>
    <property type="molecule type" value="Genomic_DNA"/>
</dbReference>
<protein>
    <submittedName>
        <fullName evidence="2">Uncharacterized protein</fullName>
    </submittedName>
</protein>